<gene>
    <name evidence="2" type="ORF">RNZ46_13130</name>
</gene>
<dbReference type="PANTHER" id="PTHR46438">
    <property type="entry name" value="ALPHA/BETA-HYDROLASES SUPERFAMILY PROTEIN"/>
    <property type="match status" value="1"/>
</dbReference>
<keyword evidence="3" id="KW-1185">Reference proteome</keyword>
<dbReference type="Gene3D" id="3.40.50.1820">
    <property type="entry name" value="alpha/beta hydrolase"/>
    <property type="match status" value="1"/>
</dbReference>
<feature type="domain" description="AB hydrolase-1" evidence="1">
    <location>
        <begin position="78"/>
        <end position="180"/>
    </location>
</feature>
<protein>
    <submittedName>
        <fullName evidence="2">Alpha/beta hydrolase</fullName>
    </submittedName>
</protein>
<reference evidence="3" key="1">
    <citation type="submission" date="2024-06" db="EMBL/GenBank/DDBJ databases">
        <title>Hwangdonia haimaensis gen. nov., sp. nov., a member of the family Flavobacteriaceae isolated from the haima cold seep.</title>
        <authorList>
            <person name="Li J."/>
        </authorList>
    </citation>
    <scope>NUCLEOTIDE SEQUENCE [LARGE SCALE GENOMIC DNA]</scope>
    <source>
        <strain evidence="3">SCSIO 19198</strain>
    </source>
</reference>
<dbReference type="PANTHER" id="PTHR46438:SF11">
    <property type="entry name" value="LIPASE-RELATED"/>
    <property type="match status" value="1"/>
</dbReference>
<dbReference type="SUPFAM" id="SSF53474">
    <property type="entry name" value="alpha/beta-Hydrolases"/>
    <property type="match status" value="1"/>
</dbReference>
<dbReference type="KEGG" id="hws:RNZ46_13130"/>
<dbReference type="RefSeq" id="WP_316982622.1">
    <property type="nucleotide sequence ID" value="NZ_CP136521.1"/>
</dbReference>
<evidence type="ECO:0000313" key="3">
    <source>
        <dbReference type="Proteomes" id="UP001302486"/>
    </source>
</evidence>
<keyword evidence="2" id="KW-0378">Hydrolase</keyword>
<dbReference type="InterPro" id="IPR000073">
    <property type="entry name" value="AB_hydrolase_1"/>
</dbReference>
<dbReference type="Proteomes" id="UP001302486">
    <property type="component" value="Chromosome"/>
</dbReference>
<dbReference type="EMBL" id="CP136521">
    <property type="protein sequence ID" value="WOD42931.1"/>
    <property type="molecule type" value="Genomic_DNA"/>
</dbReference>
<evidence type="ECO:0000259" key="1">
    <source>
        <dbReference type="Pfam" id="PF00561"/>
    </source>
</evidence>
<evidence type="ECO:0000313" key="2">
    <source>
        <dbReference type="EMBL" id="WOD42931.1"/>
    </source>
</evidence>
<accession>A0AA97HPF2</accession>
<organism evidence="2 3">
    <name type="scientific">Hwangdonia lutea</name>
    <dbReference type="NCBI Taxonomy" id="3075823"/>
    <lineage>
        <taxon>Bacteria</taxon>
        <taxon>Pseudomonadati</taxon>
        <taxon>Bacteroidota</taxon>
        <taxon>Flavobacteriia</taxon>
        <taxon>Flavobacteriales</taxon>
        <taxon>Flavobacteriaceae</taxon>
        <taxon>Hwangdonia</taxon>
    </lineage>
</organism>
<dbReference type="InterPro" id="IPR029058">
    <property type="entry name" value="AB_hydrolase_fold"/>
</dbReference>
<sequence>MKKKIEKALPKIVGKLINTSSYFSKTYAANKAMTLFATPRKGKVTPEQSVYLKSADTLNMEHDGLNIATYHWAGKGKTVLLVHGWESNTARWKNLISVLQKHHYNIVSLDAPAHGNSGGDTFNAILYAEFIHVVTQKFQPEIIIGHSVGGMASIFFQKKHQLPSLKKMILLGAPNEFTDIFENYTSLLSYNSKVINALEDLILKRFGAPANTFSSAKHSTLINVDGLIIHDKKDRIIPINDSEAIHKNLKNSKLIQTTGYGHSLNNDVVHNHILEFLKS</sequence>
<proteinExistence type="predicted"/>
<dbReference type="Pfam" id="PF00561">
    <property type="entry name" value="Abhydrolase_1"/>
    <property type="match status" value="1"/>
</dbReference>
<dbReference type="AlphaFoldDB" id="A0AA97HPF2"/>
<name>A0AA97HPF2_9FLAO</name>
<dbReference type="GO" id="GO:0016787">
    <property type="term" value="F:hydrolase activity"/>
    <property type="evidence" value="ECO:0007669"/>
    <property type="project" value="UniProtKB-KW"/>
</dbReference>